<dbReference type="EMBL" id="JAVRIA010000007">
    <property type="protein sequence ID" value="MDT0559348.1"/>
    <property type="molecule type" value="Genomic_DNA"/>
</dbReference>
<keyword evidence="2" id="KW-0479">Metal-binding</keyword>
<dbReference type="SUPFAM" id="SSF51182">
    <property type="entry name" value="RmlC-like cupins"/>
    <property type="match status" value="1"/>
</dbReference>
<protein>
    <submittedName>
        <fullName evidence="6">Cysteine dioxygenase family protein</fullName>
    </submittedName>
</protein>
<dbReference type="InterPro" id="IPR010300">
    <property type="entry name" value="CDO_1"/>
</dbReference>
<dbReference type="Proteomes" id="UP001259492">
    <property type="component" value="Unassembled WGS sequence"/>
</dbReference>
<sequence>MNSLLTNKDLILAVASAHRKEYSELLRKACLNTELLSKYASWSNKKYTRNCLYRDENLELILICWEPNQQTSIHNHGGEECWLGICNGEIEEQHFIDENGALKLIQCETLAEGNISYMNDKLGIHRLINNSDKRVMSLHLYAKPIDSCDFYCEDTKQFMTKSLQYDSKIE</sequence>
<reference evidence="6 7" key="1">
    <citation type="submission" date="2023-09" db="EMBL/GenBank/DDBJ databases">
        <authorList>
            <person name="Rey-Velasco X."/>
        </authorList>
    </citation>
    <scope>NUCLEOTIDE SEQUENCE [LARGE SCALE GENOMIC DNA]</scope>
    <source>
        <strain evidence="6 7">W332</strain>
    </source>
</reference>
<dbReference type="InterPro" id="IPR011051">
    <property type="entry name" value="RmlC_Cupin_sf"/>
</dbReference>
<evidence type="ECO:0000313" key="6">
    <source>
        <dbReference type="EMBL" id="MDT0559348.1"/>
    </source>
</evidence>
<name>A0ABU2YQK7_9FLAO</name>
<keyword evidence="5" id="KW-0408">Iron</keyword>
<evidence type="ECO:0000313" key="7">
    <source>
        <dbReference type="Proteomes" id="UP001259492"/>
    </source>
</evidence>
<dbReference type="CDD" id="cd10548">
    <property type="entry name" value="cupin_CDO"/>
    <property type="match status" value="1"/>
</dbReference>
<evidence type="ECO:0000256" key="1">
    <source>
        <dbReference type="ARBA" id="ARBA00006622"/>
    </source>
</evidence>
<dbReference type="Pfam" id="PF05995">
    <property type="entry name" value="CDO_I"/>
    <property type="match status" value="1"/>
</dbReference>
<proteinExistence type="inferred from homology"/>
<dbReference type="PANTHER" id="PTHR12918:SF1">
    <property type="entry name" value="CYSTEINE DIOXYGENASE TYPE 1"/>
    <property type="match status" value="1"/>
</dbReference>
<organism evidence="6 7">
    <name type="scientific">Microcosmobacter mediterraneus</name>
    <dbReference type="NCBI Taxonomy" id="3075607"/>
    <lineage>
        <taxon>Bacteria</taxon>
        <taxon>Pseudomonadati</taxon>
        <taxon>Bacteroidota</taxon>
        <taxon>Flavobacteriia</taxon>
        <taxon>Flavobacteriales</taxon>
        <taxon>Flavobacteriaceae</taxon>
        <taxon>Microcosmobacter</taxon>
    </lineage>
</organism>
<dbReference type="PANTHER" id="PTHR12918">
    <property type="entry name" value="CYSTEINE DIOXYGENASE"/>
    <property type="match status" value="1"/>
</dbReference>
<dbReference type="GO" id="GO:0051213">
    <property type="term" value="F:dioxygenase activity"/>
    <property type="evidence" value="ECO:0007669"/>
    <property type="project" value="UniProtKB-KW"/>
</dbReference>
<evidence type="ECO:0000256" key="3">
    <source>
        <dbReference type="ARBA" id="ARBA00022964"/>
    </source>
</evidence>
<dbReference type="InterPro" id="IPR014710">
    <property type="entry name" value="RmlC-like_jellyroll"/>
</dbReference>
<keyword evidence="7" id="KW-1185">Reference proteome</keyword>
<evidence type="ECO:0000256" key="4">
    <source>
        <dbReference type="ARBA" id="ARBA00023002"/>
    </source>
</evidence>
<accession>A0ABU2YQK7</accession>
<dbReference type="RefSeq" id="WP_311428113.1">
    <property type="nucleotide sequence ID" value="NZ_JAVRIA010000007.1"/>
</dbReference>
<dbReference type="Gene3D" id="2.60.120.10">
    <property type="entry name" value="Jelly Rolls"/>
    <property type="match status" value="1"/>
</dbReference>
<keyword evidence="4" id="KW-0560">Oxidoreductase</keyword>
<comment type="similarity">
    <text evidence="1">Belongs to the cysteine dioxygenase family.</text>
</comment>
<gene>
    <name evidence="6" type="ORF">RM697_11845</name>
</gene>
<keyword evidence="3 6" id="KW-0223">Dioxygenase</keyword>
<evidence type="ECO:0000256" key="5">
    <source>
        <dbReference type="ARBA" id="ARBA00023004"/>
    </source>
</evidence>
<comment type="caution">
    <text evidence="6">The sequence shown here is derived from an EMBL/GenBank/DDBJ whole genome shotgun (WGS) entry which is preliminary data.</text>
</comment>
<evidence type="ECO:0000256" key="2">
    <source>
        <dbReference type="ARBA" id="ARBA00022723"/>
    </source>
</evidence>